<accession>A0A6G1JA67</accession>
<name>A0A6G1JA67_9PLEO</name>
<dbReference type="AlphaFoldDB" id="A0A6G1JA67"/>
<gene>
    <name evidence="2" type="ORF">K458DRAFT_247697</name>
</gene>
<evidence type="ECO:0000313" key="3">
    <source>
        <dbReference type="Proteomes" id="UP000799291"/>
    </source>
</evidence>
<evidence type="ECO:0000313" key="2">
    <source>
        <dbReference type="EMBL" id="KAF2687422.1"/>
    </source>
</evidence>
<feature type="compositionally biased region" description="Basic and acidic residues" evidence="1">
    <location>
        <begin position="166"/>
        <end position="181"/>
    </location>
</feature>
<feature type="region of interest" description="Disordered" evidence="1">
    <location>
        <begin position="163"/>
        <end position="189"/>
    </location>
</feature>
<feature type="non-terminal residue" evidence="2">
    <location>
        <position position="189"/>
    </location>
</feature>
<dbReference type="OrthoDB" id="3795156at2759"/>
<keyword evidence="3" id="KW-1185">Reference proteome</keyword>
<protein>
    <submittedName>
        <fullName evidence="2">Uncharacterized protein</fullName>
    </submittedName>
</protein>
<dbReference type="EMBL" id="MU005575">
    <property type="protein sequence ID" value="KAF2687422.1"/>
    <property type="molecule type" value="Genomic_DNA"/>
</dbReference>
<organism evidence="2 3">
    <name type="scientific">Lentithecium fluviatile CBS 122367</name>
    <dbReference type="NCBI Taxonomy" id="1168545"/>
    <lineage>
        <taxon>Eukaryota</taxon>
        <taxon>Fungi</taxon>
        <taxon>Dikarya</taxon>
        <taxon>Ascomycota</taxon>
        <taxon>Pezizomycotina</taxon>
        <taxon>Dothideomycetes</taxon>
        <taxon>Pleosporomycetidae</taxon>
        <taxon>Pleosporales</taxon>
        <taxon>Massarineae</taxon>
        <taxon>Lentitheciaceae</taxon>
        <taxon>Lentithecium</taxon>
    </lineage>
</organism>
<proteinExistence type="predicted"/>
<reference evidence="2" key="1">
    <citation type="journal article" date="2020" name="Stud. Mycol.">
        <title>101 Dothideomycetes genomes: a test case for predicting lifestyles and emergence of pathogens.</title>
        <authorList>
            <person name="Haridas S."/>
            <person name="Albert R."/>
            <person name="Binder M."/>
            <person name="Bloem J."/>
            <person name="Labutti K."/>
            <person name="Salamov A."/>
            <person name="Andreopoulos B."/>
            <person name="Baker S."/>
            <person name="Barry K."/>
            <person name="Bills G."/>
            <person name="Bluhm B."/>
            <person name="Cannon C."/>
            <person name="Castanera R."/>
            <person name="Culley D."/>
            <person name="Daum C."/>
            <person name="Ezra D."/>
            <person name="Gonzalez J."/>
            <person name="Henrissat B."/>
            <person name="Kuo A."/>
            <person name="Liang C."/>
            <person name="Lipzen A."/>
            <person name="Lutzoni F."/>
            <person name="Magnuson J."/>
            <person name="Mondo S."/>
            <person name="Nolan M."/>
            <person name="Ohm R."/>
            <person name="Pangilinan J."/>
            <person name="Park H.-J."/>
            <person name="Ramirez L."/>
            <person name="Alfaro M."/>
            <person name="Sun H."/>
            <person name="Tritt A."/>
            <person name="Yoshinaga Y."/>
            <person name="Zwiers L.-H."/>
            <person name="Turgeon B."/>
            <person name="Goodwin S."/>
            <person name="Spatafora J."/>
            <person name="Crous P."/>
            <person name="Grigoriev I."/>
        </authorList>
    </citation>
    <scope>NUCLEOTIDE SEQUENCE</scope>
    <source>
        <strain evidence="2">CBS 122367</strain>
    </source>
</reference>
<dbReference type="Proteomes" id="UP000799291">
    <property type="component" value="Unassembled WGS sequence"/>
</dbReference>
<evidence type="ECO:0000256" key="1">
    <source>
        <dbReference type="SAM" id="MobiDB-lite"/>
    </source>
</evidence>
<feature type="non-terminal residue" evidence="2">
    <location>
        <position position="1"/>
    </location>
</feature>
<sequence>PPTATARPTPKKTVSLKLTIPKHEPDVKEKRQLASRKGAAKKWIPKLQNAFPDDKEIKKAYNLKLMRHYPANPTPAQPIPDQRSPVIQESPRVTKLLKSFPALDIPATPPKTPLEVNREKRNLLRLAGNQMNTQSREAIKLAWESFAKPDYPKREVMVESALPVEDLEKEHLGRPNRLPEWKKHKTSKF</sequence>